<dbReference type="EMBL" id="AWSA01000004">
    <property type="protein sequence ID" value="EWT03190.1"/>
    <property type="molecule type" value="Genomic_DNA"/>
</dbReference>
<dbReference type="PANTHER" id="PTHR35908">
    <property type="entry name" value="HYPOTHETICAL FUSION PROTEIN"/>
    <property type="match status" value="1"/>
</dbReference>
<comment type="caution">
    <text evidence="2">The sequence shown here is derived from an EMBL/GenBank/DDBJ whole genome shotgun (WGS) entry which is preliminary data.</text>
</comment>
<keyword evidence="3" id="KW-1185">Reference proteome</keyword>
<name>W9GAV5_9MICO</name>
<dbReference type="Gene3D" id="3.10.180.10">
    <property type="entry name" value="2,3-Dihydroxybiphenyl 1,2-Dioxygenase, domain 1"/>
    <property type="match status" value="2"/>
</dbReference>
<dbReference type="PANTHER" id="PTHR35908:SF1">
    <property type="entry name" value="CONSERVED PROTEIN"/>
    <property type="match status" value="1"/>
</dbReference>
<dbReference type="STRING" id="1386089.N865_01925"/>
<dbReference type="eggNOG" id="COG0346">
    <property type="taxonomic scope" value="Bacteria"/>
</dbReference>
<feature type="domain" description="Glyoxalase-like" evidence="1">
    <location>
        <begin position="18"/>
        <end position="113"/>
    </location>
</feature>
<gene>
    <name evidence="2" type="ORF">N865_01925</name>
</gene>
<reference evidence="2 3" key="1">
    <citation type="submission" date="2013-08" db="EMBL/GenBank/DDBJ databases">
        <title>Intrasporangium oryzae NRRL B-24470.</title>
        <authorList>
            <person name="Liu H."/>
            <person name="Wang G."/>
        </authorList>
    </citation>
    <scope>NUCLEOTIDE SEQUENCE [LARGE SCALE GENOMIC DNA]</scope>
    <source>
        <strain evidence="2 3">NRRL B-24470</strain>
    </source>
</reference>
<dbReference type="AlphaFoldDB" id="W9GAV5"/>
<evidence type="ECO:0000313" key="2">
    <source>
        <dbReference type="EMBL" id="EWT03190.1"/>
    </source>
</evidence>
<dbReference type="Pfam" id="PF18029">
    <property type="entry name" value="Glyoxalase_6"/>
    <property type="match status" value="2"/>
</dbReference>
<feature type="domain" description="Glyoxalase-like" evidence="1">
    <location>
        <begin position="135"/>
        <end position="231"/>
    </location>
</feature>
<dbReference type="PATRIC" id="fig|1386089.3.peg.577"/>
<evidence type="ECO:0000313" key="3">
    <source>
        <dbReference type="Proteomes" id="UP000019489"/>
    </source>
</evidence>
<evidence type="ECO:0000259" key="1">
    <source>
        <dbReference type="Pfam" id="PF18029"/>
    </source>
</evidence>
<dbReference type="InterPro" id="IPR041581">
    <property type="entry name" value="Glyoxalase_6"/>
</dbReference>
<organism evidence="2 3">
    <name type="scientific">Intrasporangium oryzae NRRL B-24470</name>
    <dbReference type="NCBI Taxonomy" id="1386089"/>
    <lineage>
        <taxon>Bacteria</taxon>
        <taxon>Bacillati</taxon>
        <taxon>Actinomycetota</taxon>
        <taxon>Actinomycetes</taxon>
        <taxon>Micrococcales</taxon>
        <taxon>Intrasporangiaceae</taxon>
        <taxon>Intrasporangium</taxon>
    </lineage>
</organism>
<accession>W9GAV5</accession>
<dbReference type="SUPFAM" id="SSF54593">
    <property type="entry name" value="Glyoxalase/Bleomycin resistance protein/Dihydroxybiphenyl dioxygenase"/>
    <property type="match status" value="2"/>
</dbReference>
<dbReference type="InterPro" id="IPR029068">
    <property type="entry name" value="Glyas_Bleomycin-R_OHBP_Dase"/>
</dbReference>
<proteinExistence type="predicted"/>
<protein>
    <recommendedName>
        <fullName evidence="1">Glyoxalase-like domain-containing protein</fullName>
    </recommendedName>
</protein>
<dbReference type="Proteomes" id="UP000019489">
    <property type="component" value="Unassembled WGS sequence"/>
</dbReference>
<dbReference type="CDD" id="cd06587">
    <property type="entry name" value="VOC"/>
    <property type="match status" value="2"/>
</dbReference>
<sequence length="235" mass="25955">MGGRGYGAGMAIATYKDLCIDAAEPHALGAFWAGLLGWELNRHDDGDASLREGERVHVWLNRVPEPKTVKNRLHIDVDAESLDRATAAGATVQEELERWTVLRDPDGQEFCVFVRDEPVTRRFYELVWDITGGPDDAGRAAAWWSEVLGGRTGEQPGEFSWVEQVDGAPFESMVFVPVPEAKTTKNRVHIDVTTDDVRPLVALGARVLRGKGDGGLRWHVMADPEGNEFCAFTPD</sequence>